<evidence type="ECO:0000256" key="11">
    <source>
        <dbReference type="RuleBase" id="RU000461"/>
    </source>
</evidence>
<keyword evidence="8 11" id="KW-0503">Monooxygenase</keyword>
<comment type="caution">
    <text evidence="13">The sequence shown here is derived from an EMBL/GenBank/DDBJ whole genome shotgun (WGS) entry which is preliminary data.</text>
</comment>
<evidence type="ECO:0008006" key="15">
    <source>
        <dbReference type="Google" id="ProtNLM"/>
    </source>
</evidence>
<accession>A0A218XBE1</accession>
<dbReference type="AlphaFoldDB" id="A0A218XBE1"/>
<dbReference type="EMBL" id="MTKT01002011">
    <property type="protein sequence ID" value="OWM82267.1"/>
    <property type="molecule type" value="Genomic_DNA"/>
</dbReference>
<evidence type="ECO:0000256" key="2">
    <source>
        <dbReference type="ARBA" id="ARBA00004370"/>
    </source>
</evidence>
<name>A0A218XBE1_PUNGR</name>
<reference evidence="14" key="1">
    <citation type="journal article" date="2017" name="Plant J.">
        <title>The pomegranate (Punica granatum L.) genome and the genomics of punicalagin biosynthesis.</title>
        <authorList>
            <person name="Qin G."/>
            <person name="Xu C."/>
            <person name="Ming R."/>
            <person name="Tang H."/>
            <person name="Guyot R."/>
            <person name="Kramer E.M."/>
            <person name="Hu Y."/>
            <person name="Yi X."/>
            <person name="Qi Y."/>
            <person name="Xu X."/>
            <person name="Gao Z."/>
            <person name="Pan H."/>
            <person name="Jian J."/>
            <person name="Tian Y."/>
            <person name="Yue Z."/>
            <person name="Xu Y."/>
        </authorList>
    </citation>
    <scope>NUCLEOTIDE SEQUENCE [LARGE SCALE GENOMIC DNA]</scope>
    <source>
        <strain evidence="14">cv. Dabenzi</strain>
    </source>
</reference>
<dbReference type="PROSITE" id="PS00086">
    <property type="entry name" value="CYTOCHROME_P450"/>
    <property type="match status" value="1"/>
</dbReference>
<dbReference type="CDD" id="cd11072">
    <property type="entry name" value="CYP71-like"/>
    <property type="match status" value="1"/>
</dbReference>
<evidence type="ECO:0000256" key="1">
    <source>
        <dbReference type="ARBA" id="ARBA00001971"/>
    </source>
</evidence>
<dbReference type="PRINTS" id="PR00385">
    <property type="entry name" value="P450"/>
</dbReference>
<evidence type="ECO:0000256" key="5">
    <source>
        <dbReference type="ARBA" id="ARBA00022723"/>
    </source>
</evidence>
<comment type="subcellular location">
    <subcellularLocation>
        <location evidence="2">Membrane</location>
    </subcellularLocation>
</comment>
<keyword evidence="12" id="KW-1133">Transmembrane helix</keyword>
<dbReference type="GO" id="GO:0005506">
    <property type="term" value="F:iron ion binding"/>
    <property type="evidence" value="ECO:0007669"/>
    <property type="project" value="InterPro"/>
</dbReference>
<evidence type="ECO:0000256" key="12">
    <source>
        <dbReference type="SAM" id="Phobius"/>
    </source>
</evidence>
<evidence type="ECO:0000256" key="9">
    <source>
        <dbReference type="ARBA" id="ARBA00023136"/>
    </source>
</evidence>
<keyword evidence="7 10" id="KW-0408">Iron</keyword>
<evidence type="ECO:0000256" key="3">
    <source>
        <dbReference type="ARBA" id="ARBA00010617"/>
    </source>
</evidence>
<dbReference type="GO" id="GO:0020037">
    <property type="term" value="F:heme binding"/>
    <property type="evidence" value="ECO:0007669"/>
    <property type="project" value="InterPro"/>
</dbReference>
<evidence type="ECO:0000313" key="14">
    <source>
        <dbReference type="Proteomes" id="UP000197138"/>
    </source>
</evidence>
<dbReference type="PANTHER" id="PTHR47943">
    <property type="entry name" value="CYTOCHROME P450 93A3-LIKE"/>
    <property type="match status" value="1"/>
</dbReference>
<dbReference type="PANTHER" id="PTHR47943:SF2">
    <property type="entry name" value="CYTOCHROME P450"/>
    <property type="match status" value="1"/>
</dbReference>
<evidence type="ECO:0000256" key="6">
    <source>
        <dbReference type="ARBA" id="ARBA00023002"/>
    </source>
</evidence>
<evidence type="ECO:0000313" key="13">
    <source>
        <dbReference type="EMBL" id="OWM82267.1"/>
    </source>
</evidence>
<dbReference type="InterPro" id="IPR002401">
    <property type="entry name" value="Cyt_P450_E_grp-I"/>
</dbReference>
<dbReference type="InterPro" id="IPR017972">
    <property type="entry name" value="Cyt_P450_CS"/>
</dbReference>
<dbReference type="InterPro" id="IPR036396">
    <property type="entry name" value="Cyt_P450_sf"/>
</dbReference>
<keyword evidence="9 12" id="KW-0472">Membrane</keyword>
<dbReference type="Pfam" id="PF00067">
    <property type="entry name" value="p450"/>
    <property type="match status" value="1"/>
</dbReference>
<dbReference type="GO" id="GO:0004497">
    <property type="term" value="F:monooxygenase activity"/>
    <property type="evidence" value="ECO:0007669"/>
    <property type="project" value="UniProtKB-KW"/>
</dbReference>
<dbReference type="FunFam" id="1.10.630.10:FF:000011">
    <property type="entry name" value="Cytochrome P450 83B1"/>
    <property type="match status" value="1"/>
</dbReference>
<sequence>MVGQSWPVWTAILSLVFYYLWRKKVMGAGLSGVGLPPGPRGLPILGSLLLLGKNPHHDLHRLAQKYGPIMHLRLGLVPVIVISSPEAAELFLKTHDLIFASRPPLEALWYMTWKQRTLSFSPYGTYWRNVRKMCLLELLSAHKIKSFEGMRREEVGMMVESLRAAALKGTAVDITSKVSALSRNMSCLMVLGKKYMDEEFDEKGFQAVIQEGMQLTATPNLGDYIPYVRALDLQRLKKRMKAVRKAFDSFFEKIIDEHVQNPKREGDTKDFVDVVLGFLGSEETEYRIDPTHIKAIILDMLVASMDTSTTAIDWTMSELLRNPRVMQKLQQELEKVVGLDRPVEESDLENLHYLDMVIKESLRLYPVLPLLLPREALEGCIIDGFHIPRKSRVIVNAYAIGRDPSAWPNPEMFWPERFEGSDVDVQGHNFQLIPFGSGRRSCPGLQLGLTVMKFVLAQLSHSFKWELPEGMQPEDLDMTEQFGLTTPRAEHLLAIPSYRLKTC</sequence>
<evidence type="ECO:0000256" key="10">
    <source>
        <dbReference type="PIRSR" id="PIRSR602401-1"/>
    </source>
</evidence>
<feature type="binding site" description="axial binding residue" evidence="10">
    <location>
        <position position="442"/>
    </location>
    <ligand>
        <name>heme</name>
        <dbReference type="ChEBI" id="CHEBI:30413"/>
    </ligand>
    <ligandPart>
        <name>Fe</name>
        <dbReference type="ChEBI" id="CHEBI:18248"/>
    </ligandPart>
</feature>
<organism evidence="13 14">
    <name type="scientific">Punica granatum</name>
    <name type="common">Pomegranate</name>
    <dbReference type="NCBI Taxonomy" id="22663"/>
    <lineage>
        <taxon>Eukaryota</taxon>
        <taxon>Viridiplantae</taxon>
        <taxon>Streptophyta</taxon>
        <taxon>Embryophyta</taxon>
        <taxon>Tracheophyta</taxon>
        <taxon>Spermatophyta</taxon>
        <taxon>Magnoliopsida</taxon>
        <taxon>eudicotyledons</taxon>
        <taxon>Gunneridae</taxon>
        <taxon>Pentapetalae</taxon>
        <taxon>rosids</taxon>
        <taxon>malvids</taxon>
        <taxon>Myrtales</taxon>
        <taxon>Lythraceae</taxon>
        <taxon>Punica</taxon>
    </lineage>
</organism>
<keyword evidence="6 11" id="KW-0560">Oxidoreductase</keyword>
<proteinExistence type="inferred from homology"/>
<dbReference type="SUPFAM" id="SSF48264">
    <property type="entry name" value="Cytochrome P450"/>
    <property type="match status" value="1"/>
</dbReference>
<keyword evidence="5 10" id="KW-0479">Metal-binding</keyword>
<comment type="similarity">
    <text evidence="3 11">Belongs to the cytochrome P450 family.</text>
</comment>
<dbReference type="InterPro" id="IPR001128">
    <property type="entry name" value="Cyt_P450"/>
</dbReference>
<dbReference type="Proteomes" id="UP000197138">
    <property type="component" value="Unassembled WGS sequence"/>
</dbReference>
<gene>
    <name evidence="13" type="ORF">CDL15_Pgr001841</name>
</gene>
<keyword evidence="4 10" id="KW-0349">Heme</keyword>
<protein>
    <recommendedName>
        <fullName evidence="15">Cytochrome P450 CYP736A12-like</fullName>
    </recommendedName>
</protein>
<dbReference type="GO" id="GO:0016705">
    <property type="term" value="F:oxidoreductase activity, acting on paired donors, with incorporation or reduction of molecular oxygen"/>
    <property type="evidence" value="ECO:0007669"/>
    <property type="project" value="InterPro"/>
</dbReference>
<keyword evidence="12" id="KW-0812">Transmembrane</keyword>
<dbReference type="GO" id="GO:0016020">
    <property type="term" value="C:membrane"/>
    <property type="evidence" value="ECO:0007669"/>
    <property type="project" value="UniProtKB-SubCell"/>
</dbReference>
<comment type="cofactor">
    <cofactor evidence="1 10">
        <name>heme</name>
        <dbReference type="ChEBI" id="CHEBI:30413"/>
    </cofactor>
</comment>
<dbReference type="Gene3D" id="1.10.630.10">
    <property type="entry name" value="Cytochrome P450"/>
    <property type="match status" value="1"/>
</dbReference>
<evidence type="ECO:0000256" key="8">
    <source>
        <dbReference type="ARBA" id="ARBA00023033"/>
    </source>
</evidence>
<dbReference type="PRINTS" id="PR00463">
    <property type="entry name" value="EP450I"/>
</dbReference>
<feature type="transmembrane region" description="Helical" evidence="12">
    <location>
        <begin position="6"/>
        <end position="21"/>
    </location>
</feature>
<evidence type="ECO:0000256" key="7">
    <source>
        <dbReference type="ARBA" id="ARBA00023004"/>
    </source>
</evidence>
<evidence type="ECO:0000256" key="4">
    <source>
        <dbReference type="ARBA" id="ARBA00022617"/>
    </source>
</evidence>